<dbReference type="Gene3D" id="1.10.1140.10">
    <property type="entry name" value="Bovine Mitochondrial F1-atpase, Atp Synthase Beta Chain, Chain D, domain 3"/>
    <property type="match status" value="1"/>
</dbReference>
<dbReference type="InterPro" id="IPR004100">
    <property type="entry name" value="ATPase_F1/V1/A1_a/bsu_N"/>
</dbReference>
<feature type="domain" description="ATPsynthase alpha/beta subunit barrel-sandwich" evidence="13">
    <location>
        <begin position="115"/>
        <end position="201"/>
    </location>
</feature>
<feature type="domain" description="ATPase F1/V1/A1 complex alpha/beta subunit N-terminal" evidence="12">
    <location>
        <begin position="10"/>
        <end position="72"/>
    </location>
</feature>
<evidence type="ECO:0000259" key="12">
    <source>
        <dbReference type="Pfam" id="PF02874"/>
    </source>
</evidence>
<dbReference type="PANTHER" id="PTHR43607:SF1">
    <property type="entry name" value="H(+)-TRANSPORTING TWO-SECTOR ATPASE"/>
    <property type="match status" value="1"/>
</dbReference>
<dbReference type="EC" id="7.1.2.2" evidence="10"/>
<evidence type="ECO:0000313" key="15">
    <source>
        <dbReference type="EMBL" id="QAT17706.1"/>
    </source>
</evidence>
<dbReference type="InterPro" id="IPR027417">
    <property type="entry name" value="P-loop_NTPase"/>
</dbReference>
<gene>
    <name evidence="10" type="primary">atpA</name>
    <name evidence="15" type="ORF">BU251_08230</name>
</gene>
<dbReference type="KEGG" id="vai:BU251_08230"/>
<keyword evidence="16" id="KW-1185">Reference proteome</keyword>
<dbReference type="InterPro" id="IPR000194">
    <property type="entry name" value="ATPase_F1/V1/A1_a/bsu_nucl-bd"/>
</dbReference>
<dbReference type="Proteomes" id="UP000287243">
    <property type="component" value="Chromosome"/>
</dbReference>
<dbReference type="GO" id="GO:0045259">
    <property type="term" value="C:proton-transporting ATP synthase complex"/>
    <property type="evidence" value="ECO:0007669"/>
    <property type="project" value="UniProtKB-ARBA"/>
</dbReference>
<dbReference type="InterPro" id="IPR031686">
    <property type="entry name" value="ATP-synth_a_Xtn"/>
</dbReference>
<keyword evidence="3 10" id="KW-0547">Nucleotide-binding</keyword>
<keyword evidence="7 10" id="KW-0406">Ion transport</keyword>
<comment type="catalytic activity">
    <reaction evidence="10">
        <text>ATP + H2O + 4 H(+)(in) = ADP + phosphate + 5 H(+)(out)</text>
        <dbReference type="Rhea" id="RHEA:57720"/>
        <dbReference type="ChEBI" id="CHEBI:15377"/>
        <dbReference type="ChEBI" id="CHEBI:15378"/>
        <dbReference type="ChEBI" id="CHEBI:30616"/>
        <dbReference type="ChEBI" id="CHEBI:43474"/>
        <dbReference type="ChEBI" id="CHEBI:456216"/>
        <dbReference type="EC" id="7.1.2.2"/>
    </reaction>
</comment>
<dbReference type="PROSITE" id="PS00152">
    <property type="entry name" value="ATPASE_ALPHA_BETA"/>
    <property type="match status" value="1"/>
</dbReference>
<evidence type="ECO:0000256" key="2">
    <source>
        <dbReference type="ARBA" id="ARBA00022448"/>
    </source>
</evidence>
<dbReference type="RefSeq" id="WP_128700673.1">
    <property type="nucleotide sequence ID" value="NZ_CP019384.1"/>
</dbReference>
<evidence type="ECO:0000259" key="14">
    <source>
        <dbReference type="Pfam" id="PF22919"/>
    </source>
</evidence>
<feature type="domain" description="ATP synthase A/B type C-terminal" evidence="14">
    <location>
        <begin position="457"/>
        <end position="523"/>
    </location>
</feature>
<dbReference type="Pfam" id="PF02874">
    <property type="entry name" value="ATP-synt_ab_N"/>
    <property type="match status" value="1"/>
</dbReference>
<dbReference type="SUPFAM" id="SSF50615">
    <property type="entry name" value="N-terminal domain of alpha and beta subunits of F1 ATP synthase"/>
    <property type="match status" value="1"/>
</dbReference>
<dbReference type="SUPFAM" id="SSF52540">
    <property type="entry name" value="P-loop containing nucleoside triphosphate hydrolases"/>
    <property type="match status" value="1"/>
</dbReference>
<name>A0A410P684_VELA1</name>
<dbReference type="InterPro" id="IPR024034">
    <property type="entry name" value="ATPase_F1/V1_b/a_C"/>
</dbReference>
<dbReference type="Pfam" id="PF22919">
    <property type="entry name" value="ATP-synt_VA_C"/>
    <property type="match status" value="1"/>
</dbReference>
<evidence type="ECO:0000256" key="1">
    <source>
        <dbReference type="ARBA" id="ARBA00008936"/>
    </source>
</evidence>
<keyword evidence="8 10" id="KW-0066">ATP synthesis</keyword>
<dbReference type="InterPro" id="IPR055190">
    <property type="entry name" value="ATP-synt_VA_C"/>
</dbReference>
<dbReference type="Gene3D" id="3.40.50.300">
    <property type="entry name" value="P-loop containing nucleotide triphosphate hydrolases"/>
    <property type="match status" value="1"/>
</dbReference>
<evidence type="ECO:0000259" key="13">
    <source>
        <dbReference type="Pfam" id="PF16886"/>
    </source>
</evidence>
<dbReference type="GO" id="GO:0005524">
    <property type="term" value="F:ATP binding"/>
    <property type="evidence" value="ECO:0007669"/>
    <property type="project" value="UniProtKB-UniRule"/>
</dbReference>
<dbReference type="OrthoDB" id="9803053at2"/>
<reference evidence="15 16" key="1">
    <citation type="submission" date="2017-01" db="EMBL/GenBank/DDBJ databases">
        <title>First insights into the biology of 'candidatus Vampirococcus archaeovorus'.</title>
        <authorList>
            <person name="Kizina J."/>
            <person name="Jordan S."/>
            <person name="Stueber K."/>
            <person name="Reinhardt R."/>
            <person name="Harder J."/>
        </authorList>
    </citation>
    <scope>NUCLEOTIDE SEQUENCE [LARGE SCALE GENOMIC DNA]</scope>
    <source>
        <strain evidence="15 16">LiM</strain>
    </source>
</reference>
<dbReference type="CDD" id="cd01134">
    <property type="entry name" value="V_A-ATPase_A"/>
    <property type="match status" value="1"/>
</dbReference>
<evidence type="ECO:0000256" key="6">
    <source>
        <dbReference type="ARBA" id="ARBA00022967"/>
    </source>
</evidence>
<proteinExistence type="inferred from homology"/>
<organism evidence="15 16">
    <name type="scientific">Velamenicoccus archaeovorus</name>
    <dbReference type="NCBI Taxonomy" id="1930593"/>
    <lineage>
        <taxon>Bacteria</taxon>
        <taxon>Pseudomonadati</taxon>
        <taxon>Candidatus Omnitrophota</taxon>
        <taxon>Candidatus Velamenicoccus</taxon>
    </lineage>
</organism>
<protein>
    <recommendedName>
        <fullName evidence="10">V-type ATP synthase alpha chain</fullName>
        <ecNumber evidence="10">7.1.2.2</ecNumber>
    </recommendedName>
    <alternativeName>
        <fullName evidence="10">V-ATPase subunit A</fullName>
    </alternativeName>
</protein>
<dbReference type="InterPro" id="IPR020003">
    <property type="entry name" value="ATPase_a/bsu_AS"/>
</dbReference>
<dbReference type="AlphaFoldDB" id="A0A410P684"/>
<feature type="domain" description="ATPase F1/V1/A1 complex alpha/beta subunit nucleotide-binding" evidence="11">
    <location>
        <begin position="221"/>
        <end position="441"/>
    </location>
</feature>
<feature type="binding site" evidence="10">
    <location>
        <begin position="240"/>
        <end position="247"/>
    </location>
    <ligand>
        <name>ATP</name>
        <dbReference type="ChEBI" id="CHEBI:30616"/>
    </ligand>
</feature>
<evidence type="ECO:0000256" key="10">
    <source>
        <dbReference type="HAMAP-Rule" id="MF_00309"/>
    </source>
</evidence>
<dbReference type="NCBIfam" id="NF003220">
    <property type="entry name" value="PRK04192.1"/>
    <property type="match status" value="1"/>
</dbReference>
<dbReference type="GO" id="GO:0042777">
    <property type="term" value="P:proton motive force-driven plasma membrane ATP synthesis"/>
    <property type="evidence" value="ECO:0007669"/>
    <property type="project" value="UniProtKB-UniRule"/>
</dbReference>
<dbReference type="HAMAP" id="MF_00309">
    <property type="entry name" value="ATP_synth_A_arch"/>
    <property type="match status" value="1"/>
</dbReference>
<dbReference type="InterPro" id="IPR036121">
    <property type="entry name" value="ATPase_F1/V1/A1_a/bsu_N_sf"/>
</dbReference>
<dbReference type="Pfam" id="PF00006">
    <property type="entry name" value="ATP-synt_ab"/>
    <property type="match status" value="1"/>
</dbReference>
<dbReference type="Gene3D" id="2.30.30.650">
    <property type="match status" value="1"/>
</dbReference>
<dbReference type="EMBL" id="CP019384">
    <property type="protein sequence ID" value="QAT17706.1"/>
    <property type="molecule type" value="Genomic_DNA"/>
</dbReference>
<dbReference type="GO" id="GO:0046961">
    <property type="term" value="F:proton-transporting ATPase activity, rotational mechanism"/>
    <property type="evidence" value="ECO:0007669"/>
    <property type="project" value="InterPro"/>
</dbReference>
<accession>A0A410P684</accession>
<dbReference type="Pfam" id="PF16886">
    <property type="entry name" value="ATP-synt_ab_Xtn"/>
    <property type="match status" value="1"/>
</dbReference>
<dbReference type="CDD" id="cd01426">
    <property type="entry name" value="ATP-synt_F1_V1_A1_AB_FliI_N"/>
    <property type="match status" value="1"/>
</dbReference>
<evidence type="ECO:0000256" key="9">
    <source>
        <dbReference type="ARBA" id="ARBA00054855"/>
    </source>
</evidence>
<sequence length="585" mass="64397">MASERKGRVAAINGNMVAITFDDYVIQNEVAYVACGADRLKAEVIRVRGDKAEAQVYESTTGVKVGDAVTFTDALLSVELGPGLLGQIFDGLQNPLPDLAKECGFFLKRGVYKDPLPDAGQWDFTPSAKAGQKVRAGDKLGTVPEKIFKHAIMAPFDLKGEWEVAEIVGAGRYTLKDVVARLKDANGKLVECRMVQTWPVKVAIKAYAEKFMPTEPLVTKMRLIDSLFPVARGGTYCVPGPFGAGKTVLQQLISRHADVDIVIIAACGERAGEVVETLKTFPELKDPKTGKPLSDRTVIICNTSSMPVAARESSVYTAVTIAEYYRQMGLNVMLLADSTSRWAQAMREMSGRLEEIPGEEAFPAYLESRIASFYERAGVVRLYDGTMGSVTIGGTVSPAGGNFEEPVTQATLKVVGAFHGLSRERSDARRYPAIDPLISWSKYPSIIDVREIAAGHAILRKSHDVGQMMKVIGEEGTSLKDYVDYLKGEFFDFVYLQQNAFDPVDEATSAERQKAVYGFIYKNVLQADFAFTDKEAALHFFHQLRQLFRGWNSAAQDTGEYKKIQDEIQALIETQLKSKKDGERA</sequence>
<dbReference type="GO" id="GO:0046933">
    <property type="term" value="F:proton-transporting ATP synthase activity, rotational mechanism"/>
    <property type="evidence" value="ECO:0007669"/>
    <property type="project" value="UniProtKB-UniRule"/>
</dbReference>
<evidence type="ECO:0000256" key="3">
    <source>
        <dbReference type="ARBA" id="ARBA00022741"/>
    </source>
</evidence>
<evidence type="ECO:0000256" key="5">
    <source>
        <dbReference type="ARBA" id="ARBA00022840"/>
    </source>
</evidence>
<comment type="function">
    <text evidence="9 10">Produces ATP from ADP in the presence of a proton gradient across the membrane. The V-type alpha chain is a catalytic subunit.</text>
</comment>
<evidence type="ECO:0000256" key="4">
    <source>
        <dbReference type="ARBA" id="ARBA00022781"/>
    </source>
</evidence>
<keyword evidence="2 10" id="KW-0813">Transport</keyword>
<evidence type="ECO:0000259" key="11">
    <source>
        <dbReference type="Pfam" id="PF00006"/>
    </source>
</evidence>
<dbReference type="InterPro" id="IPR022878">
    <property type="entry name" value="V-ATPase_asu"/>
</dbReference>
<keyword evidence="4 10" id="KW-0375">Hydrogen ion transport</keyword>
<evidence type="ECO:0000256" key="8">
    <source>
        <dbReference type="ARBA" id="ARBA00023310"/>
    </source>
</evidence>
<evidence type="ECO:0000313" key="16">
    <source>
        <dbReference type="Proteomes" id="UP000287243"/>
    </source>
</evidence>
<keyword evidence="5 10" id="KW-0067">ATP-binding</keyword>
<dbReference type="Gene3D" id="2.40.50.100">
    <property type="match status" value="1"/>
</dbReference>
<dbReference type="PANTHER" id="PTHR43607">
    <property type="entry name" value="V-TYPE PROTON ATPASE CATALYTIC SUBUNIT A"/>
    <property type="match status" value="1"/>
</dbReference>
<keyword evidence="6 10" id="KW-1278">Translocase</keyword>
<comment type="similarity">
    <text evidence="1 10">Belongs to the ATPase alpha/beta chains family.</text>
</comment>
<evidence type="ECO:0000256" key="7">
    <source>
        <dbReference type="ARBA" id="ARBA00023065"/>
    </source>
</evidence>